<proteinExistence type="predicted"/>
<feature type="region of interest" description="Disordered" evidence="2">
    <location>
        <begin position="1"/>
        <end position="26"/>
    </location>
</feature>
<evidence type="ECO:0000256" key="2">
    <source>
        <dbReference type="SAM" id="MobiDB-lite"/>
    </source>
</evidence>
<evidence type="ECO:0000256" key="1">
    <source>
        <dbReference type="SAM" id="Coils"/>
    </source>
</evidence>
<name>A0A1L7WYD4_9HELO</name>
<reference evidence="3 4" key="1">
    <citation type="submission" date="2016-03" db="EMBL/GenBank/DDBJ databases">
        <authorList>
            <person name="Ploux O."/>
        </authorList>
    </citation>
    <scope>NUCLEOTIDE SEQUENCE [LARGE SCALE GENOMIC DNA]</scope>
    <source>
        <strain evidence="3 4">UAMH 11012</strain>
    </source>
</reference>
<evidence type="ECO:0000313" key="3">
    <source>
        <dbReference type="EMBL" id="CZR57775.1"/>
    </source>
</evidence>
<organism evidence="3 4">
    <name type="scientific">Phialocephala subalpina</name>
    <dbReference type="NCBI Taxonomy" id="576137"/>
    <lineage>
        <taxon>Eukaryota</taxon>
        <taxon>Fungi</taxon>
        <taxon>Dikarya</taxon>
        <taxon>Ascomycota</taxon>
        <taxon>Pezizomycotina</taxon>
        <taxon>Leotiomycetes</taxon>
        <taxon>Helotiales</taxon>
        <taxon>Mollisiaceae</taxon>
        <taxon>Phialocephala</taxon>
        <taxon>Phialocephala fortinii species complex</taxon>
    </lineage>
</organism>
<dbReference type="EMBL" id="FJOG01000010">
    <property type="protein sequence ID" value="CZR57775.1"/>
    <property type="molecule type" value="Genomic_DNA"/>
</dbReference>
<sequence length="452" mass="50226">MSTSEKAQMQSRASTLYETSEMNDETIRQSVSVPPQYTATAYTESTYSTPAYTSTNTLEKPIVIPRKTLSQHQHPLPPRLPPLQFANQTPEQTNIFMIKTFSPFARAYSPALRNLPIPIPKDEFIQFIDGLNNAFVSSPIFQAAHVAGGALLGSQILPAQAVGGVFQVVSVLGSAGVSVVRVRRYMKKANQNIFAPRGLIVKIMSTKKMMAETGVGAENLDPKGKLALPPLEELSDLTPQTGALIHHPTEQGVRTHERTTSSVEDPRMRRIRALSGYIAPLEFETEPIQPKGMYEKYGGAPLRWMNKRADTKMAKAADKSASARLEKAPEAESIINSAERELEQIDRDSAEIHQRRLDDLNRSRDEGDRYRIEARAEQELSSLEDAKKRVVADRDEKIAGIYKKGDKKLEKLAKKEEKIANRILWVVVEKLDGHQGDELLEVESRGSTPVGA</sequence>
<keyword evidence="4" id="KW-1185">Reference proteome</keyword>
<dbReference type="Proteomes" id="UP000184330">
    <property type="component" value="Unassembled WGS sequence"/>
</dbReference>
<feature type="coiled-coil region" evidence="1">
    <location>
        <begin position="328"/>
        <end position="393"/>
    </location>
</feature>
<evidence type="ECO:0000313" key="4">
    <source>
        <dbReference type="Proteomes" id="UP000184330"/>
    </source>
</evidence>
<gene>
    <name evidence="3" type="ORF">PAC_07664</name>
</gene>
<dbReference type="PANTHER" id="PTHR38887">
    <property type="entry name" value="CHROMOSOME 21, WHOLE GENOME SHOTGUN SEQUENCE"/>
    <property type="match status" value="1"/>
</dbReference>
<feature type="compositionally biased region" description="Polar residues" evidence="2">
    <location>
        <begin position="1"/>
        <end position="20"/>
    </location>
</feature>
<protein>
    <submittedName>
        <fullName evidence="3">Uncharacterized protein</fullName>
    </submittedName>
</protein>
<dbReference type="InterPro" id="IPR053221">
    <property type="entry name" value="Burnettramic_acid_biosynth"/>
</dbReference>
<dbReference type="OrthoDB" id="3068835at2759"/>
<dbReference type="PANTHER" id="PTHR38887:SF1">
    <property type="entry name" value="RAS MODIFICATION PROTEIN ERF4"/>
    <property type="match status" value="1"/>
</dbReference>
<accession>A0A1L7WYD4</accession>
<dbReference type="AlphaFoldDB" id="A0A1L7WYD4"/>
<keyword evidence="1" id="KW-0175">Coiled coil</keyword>